<gene>
    <name evidence="1" type="ORF">CGOC_LOCUS13070</name>
</gene>
<dbReference type="EMBL" id="UYRV01128054">
    <property type="protein sequence ID" value="VDN35934.1"/>
    <property type="molecule type" value="Genomic_DNA"/>
</dbReference>
<sequence>MNPATLSTVGFDFGASGSQPEANDHLQRLAAMTQGVGKDDHEQTAAPSTDAALYTGLSPEERHELFRLIATYDR</sequence>
<evidence type="ECO:0000313" key="2">
    <source>
        <dbReference type="Proteomes" id="UP000271889"/>
    </source>
</evidence>
<reference evidence="1 2" key="1">
    <citation type="submission" date="2018-11" db="EMBL/GenBank/DDBJ databases">
        <authorList>
            <consortium name="Pathogen Informatics"/>
        </authorList>
    </citation>
    <scope>NUCLEOTIDE SEQUENCE [LARGE SCALE GENOMIC DNA]</scope>
</reference>
<keyword evidence="2" id="KW-1185">Reference proteome</keyword>
<accession>A0A3P7N115</accession>
<protein>
    <submittedName>
        <fullName evidence="1">Uncharacterized protein</fullName>
    </submittedName>
</protein>
<organism evidence="1 2">
    <name type="scientific">Cylicostephanus goldi</name>
    <name type="common">Nematode worm</name>
    <dbReference type="NCBI Taxonomy" id="71465"/>
    <lineage>
        <taxon>Eukaryota</taxon>
        <taxon>Metazoa</taxon>
        <taxon>Ecdysozoa</taxon>
        <taxon>Nematoda</taxon>
        <taxon>Chromadorea</taxon>
        <taxon>Rhabditida</taxon>
        <taxon>Rhabditina</taxon>
        <taxon>Rhabditomorpha</taxon>
        <taxon>Strongyloidea</taxon>
        <taxon>Strongylidae</taxon>
        <taxon>Cylicostephanus</taxon>
    </lineage>
</organism>
<evidence type="ECO:0000313" key="1">
    <source>
        <dbReference type="EMBL" id="VDN35934.1"/>
    </source>
</evidence>
<dbReference type="AlphaFoldDB" id="A0A3P7N115"/>
<dbReference type="OrthoDB" id="5865831at2759"/>
<proteinExistence type="predicted"/>
<name>A0A3P7N115_CYLGO</name>
<dbReference type="Proteomes" id="UP000271889">
    <property type="component" value="Unassembled WGS sequence"/>
</dbReference>